<dbReference type="PANTHER" id="PTHR43861">
    <property type="entry name" value="TRANS-ACONITATE 2-METHYLTRANSFERASE-RELATED"/>
    <property type="match status" value="1"/>
</dbReference>
<feature type="compositionally biased region" description="Basic and acidic residues" evidence="3">
    <location>
        <begin position="24"/>
        <end position="35"/>
    </location>
</feature>
<reference evidence="5 6" key="1">
    <citation type="submission" date="2018-06" db="EMBL/GenBank/DDBJ databases">
        <title>Whole genome sequencing of four bacterial strains from South Shetland trench revealing bio-synthetic gene clusters.</title>
        <authorList>
            <person name="Abdel-Mageed W.M."/>
            <person name="Lehri B."/>
            <person name="Jarmusch S.A."/>
            <person name="Miranda K."/>
            <person name="Goodfellow M."/>
            <person name="Jaspars M."/>
            <person name="Karlyshev A.V."/>
        </authorList>
    </citation>
    <scope>NUCLEOTIDE SEQUENCE [LARGE SCALE GENOMIC DNA]</scope>
    <source>
        <strain evidence="5 6">SST1</strain>
    </source>
</reference>
<protein>
    <submittedName>
        <fullName evidence="5">Methyltransferase type 11</fullName>
    </submittedName>
</protein>
<keyword evidence="2 5" id="KW-0808">Transferase</keyword>
<feature type="region of interest" description="Disordered" evidence="3">
    <location>
        <begin position="73"/>
        <end position="93"/>
    </location>
</feature>
<dbReference type="Gene3D" id="3.40.50.150">
    <property type="entry name" value="Vaccinia Virus protein VP39"/>
    <property type="match status" value="1"/>
</dbReference>
<dbReference type="GO" id="GO:0032259">
    <property type="term" value="P:methylation"/>
    <property type="evidence" value="ECO:0007669"/>
    <property type="project" value="UniProtKB-KW"/>
</dbReference>
<sequence>MGECVELGRQIIGIERAGAVSMGSDDRGPVGEDPGRSPQGDSASAVVPGANVGEGLAEHGVVAGAGQWCGDVHGRQRHTRRRHPRPHRGPRHGALWRVASPVSVVPLPSGFRSPCLGSTMGVEALELIMSASQADLWSGPVGQSWVRNALAYDTILEPLGHAALDRLDLGPPQRVLDIGCGTGTTTLEIGRRVRPDGSAVGVDVSRPMVECAQARLVDEADAENVEFLTLDVESEPLPGLFDAAFSRMGVMFFDRPEVAFSAVRAALRPGGRLAFVCFAAPAANPFITVPTGAALARLGGAPVPPPGAPGPFSFADPDRVRSVLETAGFQSVEVNPGPDEVTLGPADRLEQLARQALEQNPQAMMAMAANPDARDSAVAAAAAALGEHVTDGEVRLGAGTWVVEARAPGA</sequence>
<dbReference type="CDD" id="cd02440">
    <property type="entry name" value="AdoMet_MTases"/>
    <property type="match status" value="1"/>
</dbReference>
<dbReference type="EMBL" id="QNTT01000031">
    <property type="protein sequence ID" value="RBA33736.1"/>
    <property type="molecule type" value="Genomic_DNA"/>
</dbReference>
<keyword evidence="1 5" id="KW-0489">Methyltransferase</keyword>
<evidence type="ECO:0000256" key="2">
    <source>
        <dbReference type="ARBA" id="ARBA00022679"/>
    </source>
</evidence>
<dbReference type="GO" id="GO:0008168">
    <property type="term" value="F:methyltransferase activity"/>
    <property type="evidence" value="ECO:0007669"/>
    <property type="project" value="UniProtKB-KW"/>
</dbReference>
<dbReference type="InterPro" id="IPR041698">
    <property type="entry name" value="Methyltransf_25"/>
</dbReference>
<comment type="caution">
    <text evidence="5">The sequence shown here is derived from an EMBL/GenBank/DDBJ whole genome shotgun (WGS) entry which is preliminary data.</text>
</comment>
<feature type="domain" description="Methyltransferase" evidence="4">
    <location>
        <begin position="175"/>
        <end position="271"/>
    </location>
</feature>
<evidence type="ECO:0000256" key="3">
    <source>
        <dbReference type="SAM" id="MobiDB-lite"/>
    </source>
</evidence>
<evidence type="ECO:0000313" key="5">
    <source>
        <dbReference type="EMBL" id="RBA33736.1"/>
    </source>
</evidence>
<feature type="compositionally biased region" description="Basic residues" evidence="3">
    <location>
        <begin position="75"/>
        <end position="91"/>
    </location>
</feature>
<feature type="region of interest" description="Disordered" evidence="3">
    <location>
        <begin position="18"/>
        <end position="48"/>
    </location>
</feature>
<dbReference type="Pfam" id="PF13649">
    <property type="entry name" value="Methyltransf_25"/>
    <property type="match status" value="1"/>
</dbReference>
<dbReference type="Proteomes" id="UP000252187">
    <property type="component" value="Unassembled WGS sequence"/>
</dbReference>
<evidence type="ECO:0000313" key="6">
    <source>
        <dbReference type="Proteomes" id="UP000252187"/>
    </source>
</evidence>
<dbReference type="PANTHER" id="PTHR43861:SF1">
    <property type="entry name" value="TRANS-ACONITATE 2-METHYLTRANSFERASE"/>
    <property type="match status" value="1"/>
</dbReference>
<dbReference type="SUPFAM" id="SSF53335">
    <property type="entry name" value="S-adenosyl-L-methionine-dependent methyltransferases"/>
    <property type="match status" value="1"/>
</dbReference>
<accession>A0A365P8V5</accession>
<proteinExistence type="predicted"/>
<organism evidence="5 6">
    <name type="scientific">Dietzia maris</name>
    <dbReference type="NCBI Taxonomy" id="37915"/>
    <lineage>
        <taxon>Bacteria</taxon>
        <taxon>Bacillati</taxon>
        <taxon>Actinomycetota</taxon>
        <taxon>Actinomycetes</taxon>
        <taxon>Mycobacteriales</taxon>
        <taxon>Dietziaceae</taxon>
        <taxon>Dietzia</taxon>
    </lineage>
</organism>
<gene>
    <name evidence="5" type="ORF">DQ226_11745</name>
</gene>
<dbReference type="AlphaFoldDB" id="A0A365P8V5"/>
<evidence type="ECO:0000259" key="4">
    <source>
        <dbReference type="Pfam" id="PF13649"/>
    </source>
</evidence>
<name>A0A365P8V5_9ACTN</name>
<dbReference type="InterPro" id="IPR029063">
    <property type="entry name" value="SAM-dependent_MTases_sf"/>
</dbReference>
<evidence type="ECO:0000256" key="1">
    <source>
        <dbReference type="ARBA" id="ARBA00022603"/>
    </source>
</evidence>